<dbReference type="PROSITE" id="PS00107">
    <property type="entry name" value="PROTEIN_KINASE_ATP"/>
    <property type="match status" value="1"/>
</dbReference>
<dbReference type="InterPro" id="IPR008271">
    <property type="entry name" value="Ser/Thr_kinase_AS"/>
</dbReference>
<reference evidence="18" key="3">
    <citation type="submission" date="2025-09" db="UniProtKB">
        <authorList>
            <consortium name="Ensembl"/>
        </authorList>
    </citation>
    <scope>IDENTIFICATION</scope>
</reference>
<feature type="compositionally biased region" description="Basic and acidic residues" evidence="16">
    <location>
        <begin position="260"/>
        <end position="284"/>
    </location>
</feature>
<dbReference type="PANTHER" id="PTHR47634:SF6">
    <property type="entry name" value="SRSF PROTEIN KINASE 2"/>
    <property type="match status" value="1"/>
</dbReference>
<dbReference type="AlphaFoldDB" id="A0A3P8VHH1"/>
<comment type="subcellular location">
    <subcellularLocation>
        <location evidence="2">Cytoplasm</location>
    </subcellularLocation>
    <subcellularLocation>
        <location evidence="1">Nucleus</location>
    </subcellularLocation>
</comment>
<feature type="region of interest" description="Disordered" evidence="16">
    <location>
        <begin position="217"/>
        <end position="357"/>
    </location>
</feature>
<dbReference type="Gene3D" id="3.30.200.20">
    <property type="entry name" value="Phosphorylase Kinase, domain 1"/>
    <property type="match status" value="1"/>
</dbReference>
<comment type="catalytic activity">
    <reaction evidence="14">
        <text>L-seryl-[protein] + ATP = O-phospho-L-seryl-[protein] + ADP + H(+)</text>
        <dbReference type="Rhea" id="RHEA:17989"/>
        <dbReference type="Rhea" id="RHEA-COMP:9863"/>
        <dbReference type="Rhea" id="RHEA-COMP:11604"/>
        <dbReference type="ChEBI" id="CHEBI:15378"/>
        <dbReference type="ChEBI" id="CHEBI:29999"/>
        <dbReference type="ChEBI" id="CHEBI:30616"/>
        <dbReference type="ChEBI" id="CHEBI:83421"/>
        <dbReference type="ChEBI" id="CHEBI:456216"/>
        <dbReference type="EC" id="2.7.11.1"/>
    </reaction>
</comment>
<evidence type="ECO:0000256" key="15">
    <source>
        <dbReference type="PROSITE-ProRule" id="PRU10141"/>
    </source>
</evidence>
<dbReference type="GO" id="GO:0050684">
    <property type="term" value="P:regulation of mRNA processing"/>
    <property type="evidence" value="ECO:0007669"/>
    <property type="project" value="TreeGrafter"/>
</dbReference>
<dbReference type="GO" id="GO:0005634">
    <property type="term" value="C:nucleus"/>
    <property type="evidence" value="ECO:0007669"/>
    <property type="project" value="UniProtKB-SubCell"/>
</dbReference>
<keyword evidence="8 15" id="KW-0547">Nucleotide-binding</keyword>
<evidence type="ECO:0000256" key="7">
    <source>
        <dbReference type="ARBA" id="ARBA00022679"/>
    </source>
</evidence>
<evidence type="ECO:0000259" key="17">
    <source>
        <dbReference type="PROSITE" id="PS50011"/>
    </source>
</evidence>
<dbReference type="GO" id="GO:0030154">
    <property type="term" value="P:cell differentiation"/>
    <property type="evidence" value="ECO:0007669"/>
    <property type="project" value="UniProtKB-KW"/>
</dbReference>
<evidence type="ECO:0000256" key="3">
    <source>
        <dbReference type="ARBA" id="ARBA00012513"/>
    </source>
</evidence>
<evidence type="ECO:0000256" key="4">
    <source>
        <dbReference type="ARBA" id="ARBA00022490"/>
    </source>
</evidence>
<feature type="compositionally biased region" description="Basic and acidic residues" evidence="16">
    <location>
        <begin position="297"/>
        <end position="307"/>
    </location>
</feature>
<dbReference type="PROSITE" id="PS50011">
    <property type="entry name" value="PROTEIN_KINASE_DOM"/>
    <property type="match status" value="1"/>
</dbReference>
<evidence type="ECO:0000256" key="5">
    <source>
        <dbReference type="ARBA" id="ARBA00022527"/>
    </source>
</evidence>
<feature type="compositionally biased region" description="Basic and acidic residues" evidence="16">
    <location>
        <begin position="320"/>
        <end position="335"/>
    </location>
</feature>
<keyword evidence="10" id="KW-0221">Differentiation</keyword>
<evidence type="ECO:0000256" key="13">
    <source>
        <dbReference type="ARBA" id="ARBA00047899"/>
    </source>
</evidence>
<feature type="compositionally biased region" description="Acidic residues" evidence="16">
    <location>
        <begin position="21"/>
        <end position="37"/>
    </location>
</feature>
<comment type="catalytic activity">
    <reaction evidence="13">
        <text>L-threonyl-[protein] + ATP = O-phospho-L-threonyl-[protein] + ADP + H(+)</text>
        <dbReference type="Rhea" id="RHEA:46608"/>
        <dbReference type="Rhea" id="RHEA-COMP:11060"/>
        <dbReference type="Rhea" id="RHEA-COMP:11605"/>
        <dbReference type="ChEBI" id="CHEBI:15378"/>
        <dbReference type="ChEBI" id="CHEBI:30013"/>
        <dbReference type="ChEBI" id="CHEBI:30616"/>
        <dbReference type="ChEBI" id="CHEBI:61977"/>
        <dbReference type="ChEBI" id="CHEBI:456216"/>
        <dbReference type="EC" id="2.7.11.1"/>
    </reaction>
</comment>
<dbReference type="GeneTree" id="ENSGT00940000154795"/>
<evidence type="ECO:0000313" key="18">
    <source>
        <dbReference type="Ensembl" id="ENSCSEP00000014738.1"/>
    </source>
</evidence>
<feature type="compositionally biased region" description="Acidic residues" evidence="16">
    <location>
        <begin position="336"/>
        <end position="346"/>
    </location>
</feature>
<feature type="binding site" evidence="15">
    <location>
        <position position="87"/>
    </location>
    <ligand>
        <name>ATP</name>
        <dbReference type="ChEBI" id="CHEBI:30616"/>
    </ligand>
</feature>
<evidence type="ECO:0000256" key="11">
    <source>
        <dbReference type="ARBA" id="ARBA00022840"/>
    </source>
</evidence>
<evidence type="ECO:0000256" key="6">
    <source>
        <dbReference type="ARBA" id="ARBA00022553"/>
    </source>
</evidence>
<keyword evidence="9" id="KW-0418">Kinase</keyword>
<evidence type="ECO:0000256" key="16">
    <source>
        <dbReference type="SAM" id="MobiDB-lite"/>
    </source>
</evidence>
<reference evidence="18 19" key="1">
    <citation type="journal article" date="2014" name="Nat. Genet.">
        <title>Whole-genome sequence of a flatfish provides insights into ZW sex chromosome evolution and adaptation to a benthic lifestyle.</title>
        <authorList>
            <person name="Chen S."/>
            <person name="Zhang G."/>
            <person name="Shao C."/>
            <person name="Huang Q."/>
            <person name="Liu G."/>
            <person name="Zhang P."/>
            <person name="Song W."/>
            <person name="An N."/>
            <person name="Chalopin D."/>
            <person name="Volff J.N."/>
            <person name="Hong Y."/>
            <person name="Li Q."/>
            <person name="Sha Z."/>
            <person name="Zhou H."/>
            <person name="Xie M."/>
            <person name="Yu Q."/>
            <person name="Liu Y."/>
            <person name="Xiang H."/>
            <person name="Wang N."/>
            <person name="Wu K."/>
            <person name="Yang C."/>
            <person name="Zhou Q."/>
            <person name="Liao X."/>
            <person name="Yang L."/>
            <person name="Hu Q."/>
            <person name="Zhang J."/>
            <person name="Meng L."/>
            <person name="Jin L."/>
            <person name="Tian Y."/>
            <person name="Lian J."/>
            <person name="Yang J."/>
            <person name="Miao G."/>
            <person name="Liu S."/>
            <person name="Liang Z."/>
            <person name="Yan F."/>
            <person name="Li Y."/>
            <person name="Sun B."/>
            <person name="Zhang H."/>
            <person name="Zhang J."/>
            <person name="Zhu Y."/>
            <person name="Du M."/>
            <person name="Zhao Y."/>
            <person name="Schartl M."/>
            <person name="Tang Q."/>
            <person name="Wang J."/>
        </authorList>
    </citation>
    <scope>NUCLEOTIDE SEQUENCE</scope>
</reference>
<feature type="compositionally biased region" description="Acidic residues" evidence="16">
    <location>
        <begin position="285"/>
        <end position="296"/>
    </location>
</feature>
<evidence type="ECO:0000256" key="14">
    <source>
        <dbReference type="ARBA" id="ARBA00048679"/>
    </source>
</evidence>
<dbReference type="GO" id="GO:0035556">
    <property type="term" value="P:intracellular signal transduction"/>
    <property type="evidence" value="ECO:0007669"/>
    <property type="project" value="TreeGrafter"/>
</dbReference>
<evidence type="ECO:0000256" key="1">
    <source>
        <dbReference type="ARBA" id="ARBA00004123"/>
    </source>
</evidence>
<feature type="compositionally biased region" description="Acidic residues" evidence="16">
    <location>
        <begin position="308"/>
        <end position="319"/>
    </location>
</feature>
<name>A0A3P8VHH1_CYNSE</name>
<keyword evidence="6" id="KW-0597">Phosphoprotein</keyword>
<dbReference type="GO" id="GO:0005524">
    <property type="term" value="F:ATP binding"/>
    <property type="evidence" value="ECO:0007669"/>
    <property type="project" value="UniProtKB-UniRule"/>
</dbReference>
<feature type="domain" description="Protein kinase" evidence="17">
    <location>
        <begin position="58"/>
        <end position="677"/>
    </location>
</feature>
<dbReference type="FunFam" id="1.10.510.10:FF:000105">
    <property type="entry name" value="SRSF protein kinase 2"/>
    <property type="match status" value="1"/>
</dbReference>
<proteinExistence type="predicted"/>
<dbReference type="FunFam" id="3.30.200.20:FF:000163">
    <property type="entry name" value="SRSF protein kinase 2 isoform X1"/>
    <property type="match status" value="1"/>
</dbReference>
<dbReference type="Pfam" id="PF00069">
    <property type="entry name" value="Pkinase"/>
    <property type="match status" value="2"/>
</dbReference>
<reference evidence="18" key="2">
    <citation type="submission" date="2025-08" db="UniProtKB">
        <authorList>
            <consortium name="Ensembl"/>
        </authorList>
    </citation>
    <scope>IDENTIFICATION</scope>
</reference>
<feature type="region of interest" description="Disordered" evidence="16">
    <location>
        <begin position="1"/>
        <end position="37"/>
    </location>
</feature>
<dbReference type="InterPro" id="IPR017441">
    <property type="entry name" value="Protein_kinase_ATP_BS"/>
</dbReference>
<dbReference type="InterPro" id="IPR000719">
    <property type="entry name" value="Prot_kinase_dom"/>
</dbReference>
<keyword evidence="7" id="KW-0808">Transferase</keyword>
<dbReference type="EC" id="2.7.11.1" evidence="3"/>
<evidence type="ECO:0000256" key="10">
    <source>
        <dbReference type="ARBA" id="ARBA00022782"/>
    </source>
</evidence>
<dbReference type="Gene3D" id="1.10.510.10">
    <property type="entry name" value="Transferase(Phosphotransferase) domain 1"/>
    <property type="match status" value="2"/>
</dbReference>
<dbReference type="PROSITE" id="PS00108">
    <property type="entry name" value="PROTEIN_KINASE_ST"/>
    <property type="match status" value="1"/>
</dbReference>
<dbReference type="GO" id="GO:0005737">
    <property type="term" value="C:cytoplasm"/>
    <property type="evidence" value="ECO:0007669"/>
    <property type="project" value="UniProtKB-SubCell"/>
</dbReference>
<feature type="region of interest" description="Disordered" evidence="16">
    <location>
        <begin position="447"/>
        <end position="501"/>
    </location>
</feature>
<dbReference type="OMA" id="METRPIC"/>
<dbReference type="Ensembl" id="ENSCSET00000014916.1">
    <property type="protein sequence ID" value="ENSCSEP00000014738.1"/>
    <property type="gene ID" value="ENSCSEG00000009410.1"/>
</dbReference>
<evidence type="ECO:0000256" key="12">
    <source>
        <dbReference type="ARBA" id="ARBA00023242"/>
    </source>
</evidence>
<dbReference type="FunFam" id="1.10.510.10:FF:000275">
    <property type="entry name" value="SRSF protein kinase 2 isoform X3"/>
    <property type="match status" value="1"/>
</dbReference>
<dbReference type="GO" id="GO:0004674">
    <property type="term" value="F:protein serine/threonine kinase activity"/>
    <property type="evidence" value="ECO:0007669"/>
    <property type="project" value="UniProtKB-KW"/>
</dbReference>
<dbReference type="SMART" id="SM00220">
    <property type="entry name" value="S_TKc"/>
    <property type="match status" value="1"/>
</dbReference>
<keyword evidence="4" id="KW-0963">Cytoplasm</keyword>
<dbReference type="GO" id="GO:0000245">
    <property type="term" value="P:spliceosomal complex assembly"/>
    <property type="evidence" value="ECO:0007669"/>
    <property type="project" value="TreeGrafter"/>
</dbReference>
<sequence length="679" mass="75991">VTAPPPPPPPPPPPEPTGPPEPEEEILGSDDEEQEDPADYCKGGYHPVKIGDLFNGRYHVIRKLGWGHFSTVWLCWDIQVKNFVAMKVVKSAQHYTETALDEIKLLRCVRESDPGDPNKDMVVQLIDDFKISGVNGIRILTIGLCTCVCVLTNRDMMMYVLDSVTQMCVWCLRYLVLQGLDYLHTKCKIIHTDIKPENILMCVDDTFVRRMAMEATEWQKAGAPPPSGSPTPTAEKNAPIPPVPEEGNGELTQTEDEKEEEKKEVEERLKATEDENENKEKEAKSEEEEEDEEEKQELEKETEKDGSTEESEKEDESVLEEEKSKEQNEEYKEVKEEEENEDDDTTAEILTDNTSSIELHNNKANTAKTNGHILLDTEGLKVNPGSSPAQSTTPEPLLCPLVESELSYTDRDFSLSSGYEMYNGELAEPPLTNGSNERHLCTEPIFPDLPLDPEPGNPLPVGMADIAAGPSPNSPIADRSRTVSSSSTGDTPKGKKSRAADLLINPLDPRNAESIRVKIADLGNACWVHKHFTEDIQTRQYRAIEVLIGAGYSTPADIWSTACMAFELATGDYLFEPHSGEDYSRDEDHIALIMELLGKVPRKVVAAGKYSREFFSKKGELRHITKLKPWSLFDVLVEKYGWSHEDAGHFTHFLLPMLEMVPEKRASASECLNHAWLNS</sequence>
<evidence type="ECO:0000256" key="9">
    <source>
        <dbReference type="ARBA" id="ARBA00022777"/>
    </source>
</evidence>
<keyword evidence="12" id="KW-0539">Nucleus</keyword>
<dbReference type="InterPro" id="IPR011009">
    <property type="entry name" value="Kinase-like_dom_sf"/>
</dbReference>
<organism evidence="18 19">
    <name type="scientific">Cynoglossus semilaevis</name>
    <name type="common">Tongue sole</name>
    <dbReference type="NCBI Taxonomy" id="244447"/>
    <lineage>
        <taxon>Eukaryota</taxon>
        <taxon>Metazoa</taxon>
        <taxon>Chordata</taxon>
        <taxon>Craniata</taxon>
        <taxon>Vertebrata</taxon>
        <taxon>Euteleostomi</taxon>
        <taxon>Actinopterygii</taxon>
        <taxon>Neopterygii</taxon>
        <taxon>Teleostei</taxon>
        <taxon>Neoteleostei</taxon>
        <taxon>Acanthomorphata</taxon>
        <taxon>Carangaria</taxon>
        <taxon>Pleuronectiformes</taxon>
        <taxon>Pleuronectoidei</taxon>
        <taxon>Cynoglossidae</taxon>
        <taxon>Cynoglossinae</taxon>
        <taxon>Cynoglossus</taxon>
    </lineage>
</organism>
<evidence type="ECO:0000256" key="2">
    <source>
        <dbReference type="ARBA" id="ARBA00004496"/>
    </source>
</evidence>
<keyword evidence="19" id="KW-1185">Reference proteome</keyword>
<accession>A0A3P8VHH1</accession>
<evidence type="ECO:0000313" key="19">
    <source>
        <dbReference type="Proteomes" id="UP000265120"/>
    </source>
</evidence>
<evidence type="ECO:0000256" key="8">
    <source>
        <dbReference type="ARBA" id="ARBA00022741"/>
    </source>
</evidence>
<protein>
    <recommendedName>
        <fullName evidence="3">non-specific serine/threonine protein kinase</fullName>
        <ecNumber evidence="3">2.7.11.1</ecNumber>
    </recommendedName>
</protein>
<keyword evidence="5" id="KW-0723">Serine/threonine-protein kinase</keyword>
<keyword evidence="11 15" id="KW-0067">ATP-binding</keyword>
<dbReference type="SUPFAM" id="SSF56112">
    <property type="entry name" value="Protein kinase-like (PK-like)"/>
    <property type="match status" value="1"/>
</dbReference>
<dbReference type="InterPro" id="IPR051334">
    <property type="entry name" value="SRPK"/>
</dbReference>
<dbReference type="Proteomes" id="UP000265120">
    <property type="component" value="Chromosome 6"/>
</dbReference>
<feature type="compositionally biased region" description="Pro residues" evidence="16">
    <location>
        <begin position="1"/>
        <end position="20"/>
    </location>
</feature>
<dbReference type="PANTHER" id="PTHR47634">
    <property type="entry name" value="PROTEIN KINASE DOMAIN-CONTAINING PROTEIN-RELATED"/>
    <property type="match status" value="1"/>
</dbReference>